<evidence type="ECO:0000313" key="2">
    <source>
        <dbReference type="Proteomes" id="UP000054047"/>
    </source>
</evidence>
<dbReference type="Gene3D" id="3.20.110.10">
    <property type="entry name" value="Glycoside hydrolase 38, N terminal domain"/>
    <property type="match status" value="1"/>
</dbReference>
<sequence length="67" mass="7900">MAQMYESNVLLMVHGDDFRFNMIEEWHQHHDNFLPLFEEINTSGLAEIRNTKRIVSGLYQVTDAFKA</sequence>
<dbReference type="AlphaFoldDB" id="A0A0C2HDW1"/>
<organism evidence="1 2">
    <name type="scientific">Ancylostoma duodenale</name>
    <dbReference type="NCBI Taxonomy" id="51022"/>
    <lineage>
        <taxon>Eukaryota</taxon>
        <taxon>Metazoa</taxon>
        <taxon>Ecdysozoa</taxon>
        <taxon>Nematoda</taxon>
        <taxon>Chromadorea</taxon>
        <taxon>Rhabditida</taxon>
        <taxon>Rhabditina</taxon>
        <taxon>Rhabditomorpha</taxon>
        <taxon>Strongyloidea</taxon>
        <taxon>Ancylostomatidae</taxon>
        <taxon>Ancylostomatinae</taxon>
        <taxon>Ancylostoma</taxon>
    </lineage>
</organism>
<dbReference type="GO" id="GO:0005975">
    <property type="term" value="P:carbohydrate metabolic process"/>
    <property type="evidence" value="ECO:0007669"/>
    <property type="project" value="InterPro"/>
</dbReference>
<keyword evidence="2" id="KW-1185">Reference proteome</keyword>
<name>A0A0C2HDW1_9BILA</name>
<dbReference type="Proteomes" id="UP000054047">
    <property type="component" value="Unassembled WGS sequence"/>
</dbReference>
<gene>
    <name evidence="1" type="ORF">ANCDUO_01928</name>
</gene>
<dbReference type="OrthoDB" id="5862775at2759"/>
<evidence type="ECO:0000313" key="1">
    <source>
        <dbReference type="EMBL" id="KIH67741.1"/>
    </source>
</evidence>
<dbReference type="InterPro" id="IPR027291">
    <property type="entry name" value="Glyco_hydro_38_N_sf"/>
</dbReference>
<dbReference type="EMBL" id="KN726584">
    <property type="protein sequence ID" value="KIH67741.1"/>
    <property type="molecule type" value="Genomic_DNA"/>
</dbReference>
<accession>A0A0C2HDW1</accession>
<dbReference type="InterPro" id="IPR011330">
    <property type="entry name" value="Glyco_hydro/deAcase_b/a-brl"/>
</dbReference>
<protein>
    <submittedName>
        <fullName evidence="1">Uncharacterized protein</fullName>
    </submittedName>
</protein>
<proteinExistence type="predicted"/>
<dbReference type="SUPFAM" id="SSF88713">
    <property type="entry name" value="Glycoside hydrolase/deacetylase"/>
    <property type="match status" value="1"/>
</dbReference>
<reference evidence="1 2" key="1">
    <citation type="submission" date="2013-12" db="EMBL/GenBank/DDBJ databases">
        <title>Draft genome of the parsitic nematode Ancylostoma duodenale.</title>
        <authorList>
            <person name="Mitreva M."/>
        </authorList>
    </citation>
    <scope>NUCLEOTIDE SEQUENCE [LARGE SCALE GENOMIC DNA]</scope>
    <source>
        <strain evidence="1 2">Zhejiang</strain>
    </source>
</reference>